<evidence type="ECO:0000313" key="3">
    <source>
        <dbReference type="EMBL" id="CAG1845651.1"/>
    </source>
</evidence>
<dbReference type="PANTHER" id="PTHR33232:SF11">
    <property type="entry name" value="PROTEIN SIEVE ELEMENT OCCLUSION C"/>
    <property type="match status" value="1"/>
</dbReference>
<dbReference type="EMBL" id="HG996471">
    <property type="protein sequence ID" value="CAG1845651.1"/>
    <property type="molecule type" value="Genomic_DNA"/>
</dbReference>
<evidence type="ECO:0000259" key="1">
    <source>
        <dbReference type="Pfam" id="PF14576"/>
    </source>
</evidence>
<feature type="domain" description="Sieve element occlusion N-terminal" evidence="1">
    <location>
        <begin position="15"/>
        <end position="296"/>
    </location>
</feature>
<gene>
    <name evidence="3" type="ORF">GSMUA_154460.1</name>
</gene>
<accession>A0A8D7F8A7</accession>
<organism evidence="3">
    <name type="scientific">Musa acuminata subsp. malaccensis</name>
    <name type="common">Wild banana</name>
    <name type="synonym">Musa malaccensis</name>
    <dbReference type="NCBI Taxonomy" id="214687"/>
    <lineage>
        <taxon>Eukaryota</taxon>
        <taxon>Viridiplantae</taxon>
        <taxon>Streptophyta</taxon>
        <taxon>Embryophyta</taxon>
        <taxon>Tracheophyta</taxon>
        <taxon>Spermatophyta</taxon>
        <taxon>Magnoliopsida</taxon>
        <taxon>Liliopsida</taxon>
        <taxon>Zingiberales</taxon>
        <taxon>Musaceae</taxon>
        <taxon>Musa</taxon>
    </lineage>
</organism>
<name>A0A8D7F8A7_MUSAM</name>
<protein>
    <submittedName>
        <fullName evidence="3">(wild Malaysian banana) hypothetical protein</fullName>
    </submittedName>
</protein>
<reference evidence="3" key="1">
    <citation type="submission" date="2021-03" db="EMBL/GenBank/DDBJ databases">
        <authorList>
            <consortium name="Genoscope - CEA"/>
            <person name="William W."/>
        </authorList>
    </citation>
    <scope>NUCLEOTIDE SEQUENCE</scope>
    <source>
        <strain evidence="3">Doubled-haploid Pahang</strain>
    </source>
</reference>
<evidence type="ECO:0000259" key="2">
    <source>
        <dbReference type="Pfam" id="PF14577"/>
    </source>
</evidence>
<dbReference type="PANTHER" id="PTHR33232">
    <property type="entry name" value="PROTEIN SIEVE ELEMENT OCCLUSION B-LIKE"/>
    <property type="match status" value="1"/>
</dbReference>
<dbReference type="InterPro" id="IPR027944">
    <property type="entry name" value="SEO_C"/>
</dbReference>
<dbReference type="Pfam" id="PF14577">
    <property type="entry name" value="SEO_C"/>
    <property type="match status" value="1"/>
</dbReference>
<proteinExistence type="predicted"/>
<feature type="domain" description="Sieve element occlusion C-terminal" evidence="2">
    <location>
        <begin position="454"/>
        <end position="682"/>
    </location>
</feature>
<dbReference type="GO" id="GO:0010088">
    <property type="term" value="P:phloem development"/>
    <property type="evidence" value="ECO:0007669"/>
    <property type="project" value="InterPro"/>
</dbReference>
<dbReference type="AlphaFoldDB" id="A0A8D7F8A7"/>
<dbReference type="InterPro" id="IPR039299">
    <property type="entry name" value="SEOA"/>
</dbReference>
<dbReference type="InterPro" id="IPR027942">
    <property type="entry name" value="SEO_N"/>
</dbReference>
<sequence>MQSQISSDDILSEYEDILMKKIIQKHAPEDHQVDSAPLLDLTEDIFHNIKMSSVLTTGSSCKEAVQEDSRSKQNAKILSTVKELGMTVHHMSCEMLQHSAADQPSDATTNAVLELLEKHRWSTKLAIVLAALASSYGKYWLIAQLCLTNPLAFSLAAIKGMSDSTKFTIMLNHRSKALRYLLEKMVSVTKCVMEFEILPLQYVTLDYDAMAMMKTQIHIASYWVIRSSVACASQITSMIASRFERAKAMPAAWELWSLVQKITYIYAGLSTKFDAFNQQIESKVYLRLLNLFEEVHVDNHDVLYTLFALKDDFPLRDSFSQKKVGVDVLKNKVVIIFISRMDEYPEKLLLIIQQSRNKSLTTSEEPYEIVWLPINFSAEVGERTHNQIADMIPWYSISEPSKVSPSVMKFIQQVWHFKGDPMMVVLDSYGKVLSLDAFDMIAIWGPKAYPFTISRERELWEEQSWTMNLLLDDIDPLLSYWMEDGKIICLFGSNDLGWVRELTKRMKDISEAGIRVELIYVGSKNFEQTRNILTRVMDEELSNYLSHININIFWLRLDSMQSSRLRLGYAIESDSITREINSLLTYDSVSTGWLLVSEGTSTEIFKLVGNEVLEYLSHFQLWGERVRKQGFLNALRKSLDPSSTTEPCDYSIITPFSESSDGVAVCKKCKSLMERHVMYQCGAC</sequence>
<dbReference type="Pfam" id="PF14576">
    <property type="entry name" value="SEO_N"/>
    <property type="match status" value="1"/>
</dbReference>